<keyword evidence="3" id="KW-1185">Reference proteome</keyword>
<comment type="caution">
    <text evidence="2">The sequence shown here is derived from an EMBL/GenBank/DDBJ whole genome shotgun (WGS) entry which is preliminary data.</text>
</comment>
<accession>A0ABW6T4M2</accession>
<evidence type="ECO:0000313" key="3">
    <source>
        <dbReference type="Proteomes" id="UP001602013"/>
    </source>
</evidence>
<name>A0ABW6T4M2_9ACTN</name>
<dbReference type="Proteomes" id="UP001602013">
    <property type="component" value="Unassembled WGS sequence"/>
</dbReference>
<feature type="transmembrane region" description="Helical" evidence="1">
    <location>
        <begin position="12"/>
        <end position="30"/>
    </location>
</feature>
<reference evidence="2 3" key="1">
    <citation type="submission" date="2024-10" db="EMBL/GenBank/DDBJ databases">
        <title>The Natural Products Discovery Center: Release of the First 8490 Sequenced Strains for Exploring Actinobacteria Biosynthetic Diversity.</title>
        <authorList>
            <person name="Kalkreuter E."/>
            <person name="Kautsar S.A."/>
            <person name="Yang D."/>
            <person name="Bader C.D."/>
            <person name="Teijaro C.N."/>
            <person name="Fluegel L."/>
            <person name="Davis C.M."/>
            <person name="Simpson J.R."/>
            <person name="Lauterbach L."/>
            <person name="Steele A.D."/>
            <person name="Gui C."/>
            <person name="Meng S."/>
            <person name="Li G."/>
            <person name="Viehrig K."/>
            <person name="Ye F."/>
            <person name="Su P."/>
            <person name="Kiefer A.F."/>
            <person name="Nichols A."/>
            <person name="Cepeda A.J."/>
            <person name="Yan W."/>
            <person name="Fan B."/>
            <person name="Jiang Y."/>
            <person name="Adhikari A."/>
            <person name="Zheng C.-J."/>
            <person name="Schuster L."/>
            <person name="Cowan T.M."/>
            <person name="Smanski M.J."/>
            <person name="Chevrette M.G."/>
            <person name="De Carvalho L.P.S."/>
            <person name="Shen B."/>
        </authorList>
    </citation>
    <scope>NUCLEOTIDE SEQUENCE [LARGE SCALE GENOMIC DNA]</scope>
    <source>
        <strain evidence="2 3">NPDC002173</strain>
    </source>
</reference>
<dbReference type="EMBL" id="JBIASD010000039">
    <property type="protein sequence ID" value="MFF3671084.1"/>
    <property type="molecule type" value="Genomic_DNA"/>
</dbReference>
<keyword evidence="1" id="KW-0812">Transmembrane</keyword>
<keyword evidence="1" id="KW-1133">Transmembrane helix</keyword>
<evidence type="ECO:0000313" key="2">
    <source>
        <dbReference type="EMBL" id="MFF3671084.1"/>
    </source>
</evidence>
<proteinExistence type="predicted"/>
<sequence length="241" mass="27313">MARLRLRRYTKNIGITTLATASLVCIVFLITRHDDESRARDLASVAQEMAVKINCKESEPVRDDIYFWDKMYGVNCYENGGQLTTIRVYQHSSSIATVLQDWQPLISSNRPLITGANWFAIGPREDINIVRNAMPDASEITVRVPPPPPALTQDKESATTCLRFTASSLNDRALNPTQYNQMLPYLEKKYPGYRTAVESSMSAEQLSELKRIATHEERRLEAYLSNFGSKIKEFCTARLAN</sequence>
<keyword evidence="1" id="KW-0472">Membrane</keyword>
<evidence type="ECO:0000256" key="1">
    <source>
        <dbReference type="SAM" id="Phobius"/>
    </source>
</evidence>
<gene>
    <name evidence="2" type="ORF">ACFYXI_36405</name>
</gene>
<dbReference type="RefSeq" id="WP_387417281.1">
    <property type="nucleotide sequence ID" value="NZ_JBIASD010000039.1"/>
</dbReference>
<organism evidence="2 3">
    <name type="scientific">Microtetraspora malaysiensis</name>
    <dbReference type="NCBI Taxonomy" id="161358"/>
    <lineage>
        <taxon>Bacteria</taxon>
        <taxon>Bacillati</taxon>
        <taxon>Actinomycetota</taxon>
        <taxon>Actinomycetes</taxon>
        <taxon>Streptosporangiales</taxon>
        <taxon>Streptosporangiaceae</taxon>
        <taxon>Microtetraspora</taxon>
    </lineage>
</organism>
<protein>
    <submittedName>
        <fullName evidence="2">Uncharacterized protein</fullName>
    </submittedName>
</protein>